<evidence type="ECO:0000259" key="5">
    <source>
        <dbReference type="Pfam" id="PF08240"/>
    </source>
</evidence>
<comment type="subunit">
    <text evidence="2">Monomer.</text>
</comment>
<dbReference type="Pfam" id="PF08240">
    <property type="entry name" value="ADH_N"/>
    <property type="match status" value="1"/>
</dbReference>
<dbReference type="Gene3D" id="3.40.50.720">
    <property type="entry name" value="NAD(P)-binding Rossmann-like Domain"/>
    <property type="match status" value="1"/>
</dbReference>
<organism evidence="6 7">
    <name type="scientific">Cladosporium halotolerans</name>
    <dbReference type="NCBI Taxonomy" id="1052096"/>
    <lineage>
        <taxon>Eukaryota</taxon>
        <taxon>Fungi</taxon>
        <taxon>Dikarya</taxon>
        <taxon>Ascomycota</taxon>
        <taxon>Pezizomycotina</taxon>
        <taxon>Dothideomycetes</taxon>
        <taxon>Dothideomycetidae</taxon>
        <taxon>Cladosporiales</taxon>
        <taxon>Cladosporiaceae</taxon>
        <taxon>Cladosporium</taxon>
    </lineage>
</organism>
<accession>A0AB34KHH3</accession>
<dbReference type="Proteomes" id="UP000803884">
    <property type="component" value="Unassembled WGS sequence"/>
</dbReference>
<comment type="similarity">
    <text evidence="1">Belongs to the zinc-containing alcohol dehydrogenase family.</text>
</comment>
<feature type="non-terminal residue" evidence="6">
    <location>
        <position position="198"/>
    </location>
</feature>
<dbReference type="GeneID" id="96007844"/>
<evidence type="ECO:0000313" key="7">
    <source>
        <dbReference type="Proteomes" id="UP000803884"/>
    </source>
</evidence>
<protein>
    <recommendedName>
        <fullName evidence="5">Alcohol dehydrogenase-like N-terminal domain-containing protein</fullName>
    </recommendedName>
</protein>
<evidence type="ECO:0000256" key="3">
    <source>
        <dbReference type="ARBA" id="ARBA00023002"/>
    </source>
</evidence>
<dbReference type="SUPFAM" id="SSF50129">
    <property type="entry name" value="GroES-like"/>
    <property type="match status" value="1"/>
</dbReference>
<feature type="domain" description="Alcohol dehydrogenase-like N-terminal" evidence="5">
    <location>
        <begin position="27"/>
        <end position="127"/>
    </location>
</feature>
<dbReference type="GO" id="GO:0016651">
    <property type="term" value="F:oxidoreductase activity, acting on NAD(P)H"/>
    <property type="evidence" value="ECO:0007669"/>
    <property type="project" value="InterPro"/>
</dbReference>
<dbReference type="AlphaFoldDB" id="A0AB34KHH3"/>
<proteinExistence type="inferred from homology"/>
<gene>
    <name evidence="6" type="ORF">WHR41_06401</name>
</gene>
<dbReference type="InterPro" id="IPR011032">
    <property type="entry name" value="GroES-like_sf"/>
</dbReference>
<dbReference type="EMBL" id="JAAQHG020000026">
    <property type="protein sequence ID" value="KAL1584384.1"/>
    <property type="molecule type" value="Genomic_DNA"/>
</dbReference>
<dbReference type="Gene3D" id="3.90.180.10">
    <property type="entry name" value="Medium-chain alcohol dehydrogenases, catalytic domain"/>
    <property type="match status" value="1"/>
</dbReference>
<evidence type="ECO:0000256" key="1">
    <source>
        <dbReference type="ARBA" id="ARBA00008072"/>
    </source>
</evidence>
<comment type="caution">
    <text evidence="6">The sequence shown here is derived from an EMBL/GenBank/DDBJ whole genome shotgun (WGS) entry which is preliminary data.</text>
</comment>
<name>A0AB34KHH3_9PEZI</name>
<dbReference type="PANTHER" id="PTHR45348">
    <property type="entry name" value="HYPOTHETICAL OXIDOREDUCTASE (EUROFUNG)"/>
    <property type="match status" value="1"/>
</dbReference>
<evidence type="ECO:0000256" key="2">
    <source>
        <dbReference type="ARBA" id="ARBA00011245"/>
    </source>
</evidence>
<keyword evidence="7" id="KW-1185">Reference proteome</keyword>
<evidence type="ECO:0000313" key="6">
    <source>
        <dbReference type="EMBL" id="KAL1584384.1"/>
    </source>
</evidence>
<evidence type="ECO:0000256" key="4">
    <source>
        <dbReference type="SAM" id="MobiDB-lite"/>
    </source>
</evidence>
<keyword evidence="3" id="KW-0560">Oxidoreductase</keyword>
<dbReference type="PANTHER" id="PTHR45348:SF2">
    <property type="entry name" value="ZINC-TYPE ALCOHOL DEHYDROGENASE-LIKE PROTEIN C2E1P3.01"/>
    <property type="match status" value="1"/>
</dbReference>
<reference evidence="6 7" key="1">
    <citation type="journal article" date="2020" name="Microbiol. Resour. Announc.">
        <title>Draft Genome Sequence of a Cladosporium Species Isolated from the Mesophotic Ascidian Didemnum maculosum.</title>
        <authorList>
            <person name="Gioti A."/>
            <person name="Siaperas R."/>
            <person name="Nikolaivits E."/>
            <person name="Le Goff G."/>
            <person name="Ouazzani J."/>
            <person name="Kotoulas G."/>
            <person name="Topakas E."/>
        </authorList>
    </citation>
    <scope>NUCLEOTIDE SEQUENCE [LARGE SCALE GENOMIC DNA]</scope>
    <source>
        <strain evidence="6 7">TM138-S3</strain>
    </source>
</reference>
<sequence length="198" mass="20428">MPTHLAALTPSKAEPLQTLPLPTPRPGPNDLLIETRSLALNPADHLIRSTGLLIPPAAYPTATGFDLAGVVLEVGENVPDAHEGPVFQPGTRVAAYAGWVWKGCCGAAYGAFQEKCLVPWQHAAVLPQTGVTWNEAATLPVAFCTALSAWDALGLPRVGGSDGVQTGEEEGGREALLVWGASSSVGTAGVQSACTLRG</sequence>
<dbReference type="InterPro" id="IPR047122">
    <property type="entry name" value="Trans-enoyl_RdTase-like"/>
</dbReference>
<dbReference type="RefSeq" id="XP_069227490.1">
    <property type="nucleotide sequence ID" value="XM_069375006.1"/>
</dbReference>
<feature type="region of interest" description="Disordered" evidence="4">
    <location>
        <begin position="1"/>
        <end position="28"/>
    </location>
</feature>
<dbReference type="InterPro" id="IPR013154">
    <property type="entry name" value="ADH-like_N"/>
</dbReference>